<sequence length="1230" mass="137968">MRKAPLPDTIQSMVKQRKSTATALVDEKDDGSPTVPPPPKSGLFKSKIRLPFQRDRIDSTVSEARVSDVSDDASDEKERSPTPVPGKKTPPKPTGTSECHMCRTHLGLRRYKHHCRNCGNSVCSSHSKNQLPLPQFGILRAVRVCDRCTKDVLQQRVGIKRGTSLFQESASVTNDSSIGGVLYSGMVEEQDATMDSVLYLGSLKMTGRSLASRNMNLNVAIWKDRMLVITPAEILCFKHYADSGLGEVRTTVHMTDILHVYINDKYPTILTTVRADGRYNDPRLSLSLRNICVRLRIFRIRAKDKDQCHAIHDILTRTMQLFQDALYKLQRGVRPEDFSVTSVTSQHASSLPETVVMAFPQLGDVMAVQVFPSTLVRVYVTGPIASGVAVYTYDMLTQNAFHQPLNAQDIVRQYCEMPHSVEDPHGLEVHVTSGDSSSHNKFNTKDWVRLVVVAAVGALGWLYLVPGVFILGLVVAAAVAVFWVPSDMGGHLGVMWATRRWQTATLRIISCKQVSVGLKCGGSGSGGSDEDTPDNDVYRRFVEGASGDVELAKRKYFFMMSWRKTEDIDNILAKPHDNFAAFKECMVSYIHKRDKCGRMVLVDKSGVMKKSMQALLARGLTVDDACYHTAFIMEYQWKVLDPRPYPDGQMLRIIDLKGISMDAMSSEVFGFVKKLGFIVGHYNAERIYKVIIVNPPAWFNMIWKVVAPMINPKTRDKTIVVRGAAEITKALLEFIDLENIPQEYGGTCACEGGGCMTHSPEEIELRAFVTKLNDRDVAGAQELLQQIRDRPHALSSEDEKSLEAVVSLFLRSFTKNDHFKVGCMICLLVVDNLLTNAQRIVGFTILSEVFRNENNTNPFFPCLVEAVDAPLVDPAEKRFLLHLLSRMSLSGNSSEPSKKHMNAKQVLNFFRNEPKAASINLDLDKQLYVEKTPRVPERRAQGVRGVLSHSPLEFQEHGNHNLLLAPSDISAVNTDDEAPLNVQDLHLDTCTMLSVDPSFVRPPPSILEPDVTEFMWLNPDYCPTLLWDTAMYEEVDVDCGRELRDLMSKAFHGPLVPSQQQKVTPIVQVESHVYDMQVLADLDADPKLVYSCQLTPTRLPDLVENNPMIAIECLLKLMSSNQITEYLSALVNMDMSLHSMEVVNRLTTAVELPTEFIHLYISNCISSCENIKDKYMQSRLVRLVCVFLQSLIRNKIINVQDLIIEVQAFCIEFSRIREAAGLFRLLKTLE</sequence>
<dbReference type="GO" id="GO:0005737">
    <property type="term" value="C:cytoplasm"/>
    <property type="evidence" value="ECO:0007669"/>
    <property type="project" value="UniProtKB-SubCell"/>
</dbReference>
<keyword evidence="7 13" id="KW-0863">Zinc-finger</keyword>
<comment type="similarity">
    <text evidence="3">Belongs to the CNOT11 family.</text>
</comment>
<comment type="subcellular location">
    <subcellularLocation>
        <location evidence="2">Cytoplasm</location>
    </subcellularLocation>
    <subcellularLocation>
        <location evidence="1">Nucleus</location>
    </subcellularLocation>
</comment>
<dbReference type="AlphaFoldDB" id="A0A3R7A9M3"/>
<dbReference type="SUPFAM" id="SSF52087">
    <property type="entry name" value="CRAL/TRIO domain"/>
    <property type="match status" value="1"/>
</dbReference>
<dbReference type="Pfam" id="PF01363">
    <property type="entry name" value="FYVE"/>
    <property type="match status" value="1"/>
</dbReference>
<dbReference type="SMART" id="SM00516">
    <property type="entry name" value="SEC14"/>
    <property type="match status" value="1"/>
</dbReference>
<evidence type="ECO:0000256" key="2">
    <source>
        <dbReference type="ARBA" id="ARBA00004496"/>
    </source>
</evidence>
<evidence type="ECO:0000259" key="17">
    <source>
        <dbReference type="PROSITE" id="PS50191"/>
    </source>
</evidence>
<dbReference type="GO" id="GO:0005634">
    <property type="term" value="C:nucleus"/>
    <property type="evidence" value="ECO:0007669"/>
    <property type="project" value="UniProtKB-SubCell"/>
</dbReference>
<dbReference type="InterPro" id="IPR036865">
    <property type="entry name" value="CRAL-TRIO_dom_sf"/>
</dbReference>
<keyword evidence="15" id="KW-0812">Transmembrane</keyword>
<keyword evidence="5" id="KW-0963">Cytoplasm</keyword>
<keyword evidence="11" id="KW-0804">Transcription</keyword>
<dbReference type="Proteomes" id="UP000285712">
    <property type="component" value="Unassembled WGS sequence"/>
</dbReference>
<dbReference type="GO" id="GO:0030014">
    <property type="term" value="C:CCR4-NOT complex"/>
    <property type="evidence" value="ECO:0007669"/>
    <property type="project" value="InterPro"/>
</dbReference>
<dbReference type="CDD" id="cd00170">
    <property type="entry name" value="SEC14"/>
    <property type="match status" value="1"/>
</dbReference>
<evidence type="ECO:0000256" key="7">
    <source>
        <dbReference type="ARBA" id="ARBA00022771"/>
    </source>
</evidence>
<evidence type="ECO:0000313" key="19">
    <source>
        <dbReference type="Proteomes" id="UP000285712"/>
    </source>
</evidence>
<evidence type="ECO:0000256" key="10">
    <source>
        <dbReference type="ARBA" id="ARBA00023158"/>
    </source>
</evidence>
<feature type="domain" description="FYVE-type" evidence="16">
    <location>
        <begin position="93"/>
        <end position="153"/>
    </location>
</feature>
<evidence type="ECO:0000313" key="18">
    <source>
        <dbReference type="EMBL" id="RHY89667.1"/>
    </source>
</evidence>
<evidence type="ECO:0000256" key="4">
    <source>
        <dbReference type="ARBA" id="ARBA00014872"/>
    </source>
</evidence>
<dbReference type="InterPro" id="IPR017455">
    <property type="entry name" value="Znf_FYVE-rel"/>
</dbReference>
<keyword evidence="6" id="KW-0479">Metal-binding</keyword>
<dbReference type="InterPro" id="IPR001251">
    <property type="entry name" value="CRAL-TRIO_dom"/>
</dbReference>
<keyword evidence="10" id="KW-0943">RNA-mediated gene silencing</keyword>
<dbReference type="PANTHER" id="PTHR15975:SF0">
    <property type="entry name" value="CCR4-NOT TRANSCRIPTION COMPLEX SUBUNIT 11"/>
    <property type="match status" value="1"/>
</dbReference>
<dbReference type="InterPro" id="IPR000306">
    <property type="entry name" value="Znf_FYVE"/>
</dbReference>
<name>A0A3R7A9M3_APHAT</name>
<dbReference type="InterPro" id="IPR019312">
    <property type="entry name" value="CNOT11"/>
</dbReference>
<accession>A0A3R7A9M3</accession>
<dbReference type="Gene3D" id="3.40.525.10">
    <property type="entry name" value="CRAL-TRIO lipid binding domain"/>
    <property type="match status" value="1"/>
</dbReference>
<dbReference type="GO" id="GO:0008270">
    <property type="term" value="F:zinc ion binding"/>
    <property type="evidence" value="ECO:0007669"/>
    <property type="project" value="UniProtKB-KW"/>
</dbReference>
<feature type="transmembrane region" description="Helical" evidence="15">
    <location>
        <begin position="450"/>
        <end position="483"/>
    </location>
</feature>
<dbReference type="PROSITE" id="PS50191">
    <property type="entry name" value="CRAL_TRIO"/>
    <property type="match status" value="1"/>
</dbReference>
<evidence type="ECO:0000256" key="12">
    <source>
        <dbReference type="ARBA" id="ARBA00023242"/>
    </source>
</evidence>
<evidence type="ECO:0000256" key="3">
    <source>
        <dbReference type="ARBA" id="ARBA00008030"/>
    </source>
</evidence>
<comment type="caution">
    <text evidence="18">The sequence shown here is derived from an EMBL/GenBank/DDBJ whole genome shotgun (WGS) entry which is preliminary data.</text>
</comment>
<dbReference type="GO" id="GO:0031047">
    <property type="term" value="P:regulatory ncRNA-mediated gene silencing"/>
    <property type="evidence" value="ECO:0007669"/>
    <property type="project" value="UniProtKB-KW"/>
</dbReference>
<evidence type="ECO:0000256" key="1">
    <source>
        <dbReference type="ARBA" id="ARBA00004123"/>
    </source>
</evidence>
<dbReference type="PROSITE" id="PS50178">
    <property type="entry name" value="ZF_FYVE"/>
    <property type="match status" value="1"/>
</dbReference>
<feature type="domain" description="CRAL-TRIO" evidence="17">
    <location>
        <begin position="590"/>
        <end position="752"/>
    </location>
</feature>
<dbReference type="CDD" id="cd15760">
    <property type="entry name" value="FYVE_scVPS27p_like"/>
    <property type="match status" value="1"/>
</dbReference>
<dbReference type="EMBL" id="QUTG01003941">
    <property type="protein sequence ID" value="RHY89667.1"/>
    <property type="molecule type" value="Genomic_DNA"/>
</dbReference>
<dbReference type="Gene3D" id="3.30.40.10">
    <property type="entry name" value="Zinc/RING finger domain, C3HC4 (zinc finger)"/>
    <property type="match status" value="1"/>
</dbReference>
<feature type="compositionally biased region" description="Polar residues" evidence="14">
    <location>
        <begin position="9"/>
        <end position="22"/>
    </location>
</feature>
<dbReference type="SMART" id="SM00064">
    <property type="entry name" value="FYVE"/>
    <property type="match status" value="1"/>
</dbReference>
<keyword evidence="12" id="KW-0539">Nucleus</keyword>
<dbReference type="Pfam" id="PF00650">
    <property type="entry name" value="CRAL_TRIO"/>
    <property type="match status" value="1"/>
</dbReference>
<evidence type="ECO:0000256" key="11">
    <source>
        <dbReference type="ARBA" id="ARBA00023163"/>
    </source>
</evidence>
<evidence type="ECO:0000256" key="5">
    <source>
        <dbReference type="ARBA" id="ARBA00022490"/>
    </source>
</evidence>
<keyword evidence="15" id="KW-1133">Transmembrane helix</keyword>
<keyword evidence="9" id="KW-0805">Transcription regulation</keyword>
<keyword evidence="8" id="KW-0862">Zinc</keyword>
<evidence type="ECO:0000256" key="14">
    <source>
        <dbReference type="SAM" id="MobiDB-lite"/>
    </source>
</evidence>
<proteinExistence type="inferred from homology"/>
<dbReference type="InterPro" id="IPR011011">
    <property type="entry name" value="Znf_FYVE_PHD"/>
</dbReference>
<keyword evidence="15" id="KW-0472">Membrane</keyword>
<feature type="region of interest" description="Disordered" evidence="14">
    <location>
        <begin position="1"/>
        <end position="97"/>
    </location>
</feature>
<dbReference type="SUPFAM" id="SSF57903">
    <property type="entry name" value="FYVE/PHD zinc finger"/>
    <property type="match status" value="1"/>
</dbReference>
<evidence type="ECO:0000256" key="9">
    <source>
        <dbReference type="ARBA" id="ARBA00023015"/>
    </source>
</evidence>
<dbReference type="PANTHER" id="PTHR15975">
    <property type="entry name" value="CCR4-NOT TRANSCRIPTION COMPLEX SUBUNIT 11"/>
    <property type="match status" value="1"/>
</dbReference>
<evidence type="ECO:0000256" key="15">
    <source>
        <dbReference type="SAM" id="Phobius"/>
    </source>
</evidence>
<dbReference type="Pfam" id="PF10155">
    <property type="entry name" value="CNOT11"/>
    <property type="match status" value="1"/>
</dbReference>
<evidence type="ECO:0000256" key="13">
    <source>
        <dbReference type="PROSITE-ProRule" id="PRU00091"/>
    </source>
</evidence>
<reference evidence="18 19" key="1">
    <citation type="submission" date="2018-08" db="EMBL/GenBank/DDBJ databases">
        <title>Aphanomyces genome sequencing and annotation.</title>
        <authorList>
            <person name="Minardi D."/>
            <person name="Oidtmann B."/>
            <person name="Van Der Giezen M."/>
            <person name="Studholme D.J."/>
        </authorList>
    </citation>
    <scope>NUCLEOTIDE SEQUENCE [LARGE SCALE GENOMIC DNA]</scope>
    <source>
        <strain evidence="18 19">Sv</strain>
    </source>
</reference>
<evidence type="ECO:0000256" key="6">
    <source>
        <dbReference type="ARBA" id="ARBA00022723"/>
    </source>
</evidence>
<evidence type="ECO:0000259" key="16">
    <source>
        <dbReference type="PROSITE" id="PS50178"/>
    </source>
</evidence>
<organism evidence="18 19">
    <name type="scientific">Aphanomyces astaci</name>
    <name type="common">Crayfish plague agent</name>
    <dbReference type="NCBI Taxonomy" id="112090"/>
    <lineage>
        <taxon>Eukaryota</taxon>
        <taxon>Sar</taxon>
        <taxon>Stramenopiles</taxon>
        <taxon>Oomycota</taxon>
        <taxon>Saprolegniomycetes</taxon>
        <taxon>Saprolegniales</taxon>
        <taxon>Verrucalvaceae</taxon>
        <taxon>Aphanomyces</taxon>
    </lineage>
</organism>
<evidence type="ECO:0000256" key="8">
    <source>
        <dbReference type="ARBA" id="ARBA00022833"/>
    </source>
</evidence>
<dbReference type="VEuPathDB" id="FungiDB:H257_00610"/>
<dbReference type="InterPro" id="IPR013083">
    <property type="entry name" value="Znf_RING/FYVE/PHD"/>
</dbReference>
<gene>
    <name evidence="18" type="ORF">DYB35_004827</name>
</gene>
<protein>
    <recommendedName>
        <fullName evidence="4">CCR4-NOT transcription complex subunit 11</fullName>
    </recommendedName>
</protein>